<accession>A0A2T9YA50</accession>
<dbReference type="PROSITE" id="PS51846">
    <property type="entry name" value="CNNM"/>
    <property type="match status" value="1"/>
</dbReference>
<reference evidence="12 13" key="1">
    <citation type="journal article" date="2018" name="MBio">
        <title>Comparative Genomics Reveals the Core Gene Toolbox for the Fungus-Insect Symbiosis.</title>
        <authorList>
            <person name="Wang Y."/>
            <person name="Stata M."/>
            <person name="Wang W."/>
            <person name="Stajich J.E."/>
            <person name="White M.M."/>
            <person name="Moncalvo J.M."/>
        </authorList>
    </citation>
    <scope>NUCLEOTIDE SEQUENCE [LARGE SCALE GENOMIC DNA]</scope>
    <source>
        <strain evidence="12 13">AUS-77-4</strain>
    </source>
</reference>
<dbReference type="InterPro" id="IPR046342">
    <property type="entry name" value="CBS_dom_sf"/>
</dbReference>
<keyword evidence="6" id="KW-0129">CBS domain</keyword>
<evidence type="ECO:0000256" key="6">
    <source>
        <dbReference type="PROSITE-ProRule" id="PRU00703"/>
    </source>
</evidence>
<evidence type="ECO:0000256" key="8">
    <source>
        <dbReference type="SAM" id="MobiDB-lite"/>
    </source>
</evidence>
<keyword evidence="13" id="KW-1185">Reference proteome</keyword>
<dbReference type="STRING" id="61424.A0A2T9YA50"/>
<evidence type="ECO:0000256" key="2">
    <source>
        <dbReference type="ARBA" id="ARBA00022692"/>
    </source>
</evidence>
<dbReference type="InterPro" id="IPR044751">
    <property type="entry name" value="Ion_transp-like_CBS"/>
</dbReference>
<evidence type="ECO:0000256" key="3">
    <source>
        <dbReference type="ARBA" id="ARBA00022737"/>
    </source>
</evidence>
<dbReference type="InterPro" id="IPR000644">
    <property type="entry name" value="CBS_dom"/>
</dbReference>
<feature type="transmembrane region" description="Helical" evidence="9">
    <location>
        <begin position="115"/>
        <end position="137"/>
    </location>
</feature>
<dbReference type="InterPro" id="IPR045095">
    <property type="entry name" value="ACDP"/>
</dbReference>
<protein>
    <recommendedName>
        <fullName evidence="14">CNNM transmembrane domain-containing protein</fullName>
    </recommendedName>
</protein>
<dbReference type="SUPFAM" id="SSF54631">
    <property type="entry name" value="CBS-domain pair"/>
    <property type="match status" value="1"/>
</dbReference>
<organism evidence="12 13">
    <name type="scientific">Furculomyces boomerangus</name>
    <dbReference type="NCBI Taxonomy" id="61424"/>
    <lineage>
        <taxon>Eukaryota</taxon>
        <taxon>Fungi</taxon>
        <taxon>Fungi incertae sedis</taxon>
        <taxon>Zoopagomycota</taxon>
        <taxon>Kickxellomycotina</taxon>
        <taxon>Harpellomycetes</taxon>
        <taxon>Harpellales</taxon>
        <taxon>Harpellaceae</taxon>
        <taxon>Furculomyces</taxon>
    </lineage>
</organism>
<evidence type="ECO:0000313" key="13">
    <source>
        <dbReference type="Proteomes" id="UP000245699"/>
    </source>
</evidence>
<evidence type="ECO:0008006" key="14">
    <source>
        <dbReference type="Google" id="ProtNLM"/>
    </source>
</evidence>
<evidence type="ECO:0000259" key="11">
    <source>
        <dbReference type="PROSITE" id="PS51846"/>
    </source>
</evidence>
<dbReference type="GO" id="GO:0010960">
    <property type="term" value="P:magnesium ion homeostasis"/>
    <property type="evidence" value="ECO:0007669"/>
    <property type="project" value="InterPro"/>
</dbReference>
<proteinExistence type="predicted"/>
<dbReference type="PANTHER" id="PTHR12064">
    <property type="entry name" value="METAL TRANSPORTER CNNM"/>
    <property type="match status" value="1"/>
</dbReference>
<dbReference type="GO" id="GO:0030026">
    <property type="term" value="P:intracellular manganese ion homeostasis"/>
    <property type="evidence" value="ECO:0007669"/>
    <property type="project" value="TreeGrafter"/>
</dbReference>
<dbReference type="Pfam" id="PF01595">
    <property type="entry name" value="CNNM"/>
    <property type="match status" value="1"/>
</dbReference>
<dbReference type="GO" id="GO:0016020">
    <property type="term" value="C:membrane"/>
    <property type="evidence" value="ECO:0007669"/>
    <property type="project" value="UniProtKB-SubCell"/>
</dbReference>
<comment type="caution">
    <text evidence="12">The sequence shown here is derived from an EMBL/GenBank/DDBJ whole genome shotgun (WGS) entry which is preliminary data.</text>
</comment>
<feature type="transmembrane region" description="Helical" evidence="9">
    <location>
        <begin position="7"/>
        <end position="28"/>
    </location>
</feature>
<gene>
    <name evidence="12" type="ORF">BB559_005198</name>
</gene>
<evidence type="ECO:0000259" key="10">
    <source>
        <dbReference type="PROSITE" id="PS51371"/>
    </source>
</evidence>
<feature type="region of interest" description="Disordered" evidence="8">
    <location>
        <begin position="390"/>
        <end position="419"/>
    </location>
</feature>
<comment type="subcellular location">
    <subcellularLocation>
        <location evidence="1">Membrane</location>
        <topology evidence="1">Multi-pass membrane protein</topology>
    </subcellularLocation>
</comment>
<keyword evidence="2 7" id="KW-0812">Transmembrane</keyword>
<evidence type="ECO:0000256" key="7">
    <source>
        <dbReference type="PROSITE-ProRule" id="PRU01193"/>
    </source>
</evidence>
<dbReference type="PANTHER" id="PTHR12064:SF97">
    <property type="entry name" value="METAL TRANSPORTER CNNM-5"/>
    <property type="match status" value="1"/>
</dbReference>
<evidence type="ECO:0000256" key="4">
    <source>
        <dbReference type="ARBA" id="ARBA00022989"/>
    </source>
</evidence>
<dbReference type="GO" id="GO:0005737">
    <property type="term" value="C:cytoplasm"/>
    <property type="evidence" value="ECO:0007669"/>
    <property type="project" value="TreeGrafter"/>
</dbReference>
<dbReference type="PROSITE" id="PS51371">
    <property type="entry name" value="CBS"/>
    <property type="match status" value="1"/>
</dbReference>
<evidence type="ECO:0000256" key="9">
    <source>
        <dbReference type="SAM" id="Phobius"/>
    </source>
</evidence>
<dbReference type="FunFam" id="3.10.580.10:FF:000006">
    <property type="entry name" value="DUF21 and CBS domain protein"/>
    <property type="match status" value="1"/>
</dbReference>
<feature type="domain" description="CNNM transmembrane" evidence="11">
    <location>
        <begin position="1"/>
        <end position="181"/>
    </location>
</feature>
<dbReference type="InterPro" id="IPR002550">
    <property type="entry name" value="CNNM"/>
</dbReference>
<keyword evidence="3" id="KW-0677">Repeat</keyword>
<dbReference type="Gene3D" id="3.10.580.10">
    <property type="entry name" value="CBS-domain"/>
    <property type="match status" value="1"/>
</dbReference>
<feature type="domain" description="CBS" evidence="10">
    <location>
        <begin position="200"/>
        <end position="261"/>
    </location>
</feature>
<sequence length="488" mass="53888">MISSFDLILCFSLVIISGILAGLTIGLMSLDETNLQILAASGTESQKRNAKKIIPLRKNTHLLLVTLLLGNTVVNEALPVVLGSVFSGGFKAILASTALIVIFGEIIPQSICARYGLEVGAFFYWPLTILQIILYPLSYPISRILDKALGSDRKMLYRKAELKELVNLNGTIYGGNLTIDEVTIIKGALDLSEKLVVDVMTRLENVYMLSYDDILDEDLILEIVEKGYSRIPVYNGTRENIVGILLVKSLVLVNPSDRIPVNQVPIRKIPWISPEISLYEILNAFQEGGCHMAIVTESKASNSVDTEAEVKITIVDDDNQLSTSLNQTPDSDSKNTLITGQIPLGVITLEDVIEELIQEEIIDETDVFVDITNRVKVSRALSSVRISNATPSSLKIPTSGGKRRYSNSGRPSPFISSKRRCSQQLPEYPISKSYEVVTDGTGKSPNFMYIAGKTKSGEQQVFENTQRNKQLARSVLNEERTPLYRTLT</sequence>
<dbReference type="CDD" id="cd04590">
    <property type="entry name" value="CBS_pair_CorC_HlyC_assoc"/>
    <property type="match status" value="1"/>
</dbReference>
<feature type="transmembrane region" description="Helical" evidence="9">
    <location>
        <begin position="77"/>
        <end position="103"/>
    </location>
</feature>
<dbReference type="EMBL" id="MBFT01000567">
    <property type="protein sequence ID" value="PVU89199.1"/>
    <property type="molecule type" value="Genomic_DNA"/>
</dbReference>
<dbReference type="AlphaFoldDB" id="A0A2T9YA50"/>
<dbReference type="OrthoDB" id="5353557at2759"/>
<evidence type="ECO:0000256" key="5">
    <source>
        <dbReference type="ARBA" id="ARBA00023136"/>
    </source>
</evidence>
<name>A0A2T9YA50_9FUNG</name>
<dbReference type="Proteomes" id="UP000245699">
    <property type="component" value="Unassembled WGS sequence"/>
</dbReference>
<keyword evidence="4 7" id="KW-1133">Transmembrane helix</keyword>
<evidence type="ECO:0000313" key="12">
    <source>
        <dbReference type="EMBL" id="PVU89199.1"/>
    </source>
</evidence>
<keyword evidence="5 7" id="KW-0472">Membrane</keyword>
<evidence type="ECO:0000256" key="1">
    <source>
        <dbReference type="ARBA" id="ARBA00004141"/>
    </source>
</evidence>